<sequence>MEPKIQLFDFTENFSDTTVHFKLMVLDSSFFVWIGTDPKLANIAVSMPPKYDDLPSTSTLLGSKSEENSASLSLKLAKKFKQQVFVSCSVPFDPQLSLLIEKRLMEELKQRIGS</sequence>
<dbReference type="Pfam" id="PF16093">
    <property type="entry name" value="PAC4"/>
    <property type="match status" value="1"/>
</dbReference>
<protein>
    <recommendedName>
        <fullName evidence="3">Proteasome assembly chaperone 4</fullName>
    </recommendedName>
</protein>
<comment type="caution">
    <text evidence="1">The sequence shown here is derived from an EMBL/GenBank/DDBJ whole genome shotgun (WGS) entry which is preliminary data.</text>
</comment>
<dbReference type="PANTHER" id="PTHR33559">
    <property type="entry name" value="PROTEASOME ASSEMBLY CHAPERONE 4"/>
    <property type="match status" value="1"/>
</dbReference>
<name>A0AAE0Z1G5_9GAST</name>
<accession>A0AAE0Z1G5</accession>
<dbReference type="InterPro" id="IPR032157">
    <property type="entry name" value="PAC4"/>
</dbReference>
<reference evidence="1" key="1">
    <citation type="journal article" date="2023" name="G3 (Bethesda)">
        <title>A reference genome for the long-term kleptoplast-retaining sea slug Elysia crispata morphotype clarki.</title>
        <authorList>
            <person name="Eastman K.E."/>
            <person name="Pendleton A.L."/>
            <person name="Shaikh M.A."/>
            <person name="Suttiyut T."/>
            <person name="Ogas R."/>
            <person name="Tomko P."/>
            <person name="Gavelis G."/>
            <person name="Widhalm J.R."/>
            <person name="Wisecaver J.H."/>
        </authorList>
    </citation>
    <scope>NUCLEOTIDE SEQUENCE</scope>
    <source>
        <strain evidence="1">ECLA1</strain>
    </source>
</reference>
<keyword evidence="2" id="KW-1185">Reference proteome</keyword>
<evidence type="ECO:0000313" key="2">
    <source>
        <dbReference type="Proteomes" id="UP001283361"/>
    </source>
</evidence>
<evidence type="ECO:0000313" key="1">
    <source>
        <dbReference type="EMBL" id="KAK3761073.1"/>
    </source>
</evidence>
<evidence type="ECO:0008006" key="3">
    <source>
        <dbReference type="Google" id="ProtNLM"/>
    </source>
</evidence>
<organism evidence="1 2">
    <name type="scientific">Elysia crispata</name>
    <name type="common">lettuce slug</name>
    <dbReference type="NCBI Taxonomy" id="231223"/>
    <lineage>
        <taxon>Eukaryota</taxon>
        <taxon>Metazoa</taxon>
        <taxon>Spiralia</taxon>
        <taxon>Lophotrochozoa</taxon>
        <taxon>Mollusca</taxon>
        <taxon>Gastropoda</taxon>
        <taxon>Heterobranchia</taxon>
        <taxon>Euthyneura</taxon>
        <taxon>Panpulmonata</taxon>
        <taxon>Sacoglossa</taxon>
        <taxon>Placobranchoidea</taxon>
        <taxon>Plakobranchidae</taxon>
        <taxon>Elysia</taxon>
    </lineage>
</organism>
<dbReference type="Proteomes" id="UP001283361">
    <property type="component" value="Unassembled WGS sequence"/>
</dbReference>
<dbReference type="PANTHER" id="PTHR33559:SF1">
    <property type="entry name" value="PROTEASOME ASSEMBLY CHAPERONE 4"/>
    <property type="match status" value="1"/>
</dbReference>
<proteinExistence type="predicted"/>
<dbReference type="GO" id="GO:0043248">
    <property type="term" value="P:proteasome assembly"/>
    <property type="evidence" value="ECO:0007669"/>
    <property type="project" value="InterPro"/>
</dbReference>
<dbReference type="EMBL" id="JAWDGP010004927">
    <property type="protein sequence ID" value="KAK3761073.1"/>
    <property type="molecule type" value="Genomic_DNA"/>
</dbReference>
<dbReference type="AlphaFoldDB" id="A0AAE0Z1G5"/>
<gene>
    <name evidence="1" type="ORF">RRG08_022477</name>
</gene>